<evidence type="ECO:0000313" key="3">
    <source>
        <dbReference type="EMBL" id="SVP89687.1"/>
    </source>
</evidence>
<dbReference type="EMBL" id="UIVT01000001">
    <property type="protein sequence ID" value="SVP88527.1"/>
    <property type="molecule type" value="Genomic_DNA"/>
</dbReference>
<protein>
    <submittedName>
        <fullName evidence="2">RAP domain containing protein, putative</fullName>
    </submittedName>
</protein>
<organism evidence="2">
    <name type="scientific">Theileria annulata</name>
    <dbReference type="NCBI Taxonomy" id="5874"/>
    <lineage>
        <taxon>Eukaryota</taxon>
        <taxon>Sar</taxon>
        <taxon>Alveolata</taxon>
        <taxon>Apicomplexa</taxon>
        <taxon>Aconoidasida</taxon>
        <taxon>Piroplasmida</taxon>
        <taxon>Theileriidae</taxon>
        <taxon>Theileria</taxon>
    </lineage>
</organism>
<dbReference type="EMBL" id="UIVS01000001">
    <property type="protein sequence ID" value="SVP89687.1"/>
    <property type="molecule type" value="Genomic_DNA"/>
</dbReference>
<dbReference type="Pfam" id="PF08373">
    <property type="entry name" value="RAP"/>
    <property type="match status" value="1"/>
</dbReference>
<name>A0A3B0MF25_THEAN</name>
<dbReference type="VEuPathDB" id="PiroplasmaDB:TA21125"/>
<dbReference type="SMART" id="SM00952">
    <property type="entry name" value="RAP"/>
    <property type="match status" value="1"/>
</dbReference>
<evidence type="ECO:0000259" key="1">
    <source>
        <dbReference type="PROSITE" id="PS51286"/>
    </source>
</evidence>
<dbReference type="PROSITE" id="PS51286">
    <property type="entry name" value="RAP"/>
    <property type="match status" value="1"/>
</dbReference>
<gene>
    <name evidence="2" type="ORF">TAT_000038800</name>
    <name evidence="3" type="ORF">TAV_000038400</name>
</gene>
<dbReference type="InterPro" id="IPR013584">
    <property type="entry name" value="RAP"/>
</dbReference>
<reference evidence="2" key="1">
    <citation type="submission" date="2018-07" db="EMBL/GenBank/DDBJ databases">
        <authorList>
            <person name="Quirk P.G."/>
            <person name="Krulwich T.A."/>
        </authorList>
    </citation>
    <scope>NUCLEOTIDE SEQUENCE</scope>
    <source>
        <strain evidence="2">Anand</strain>
    </source>
</reference>
<sequence length="535" mass="61519">MYNLIIRRFCTSIIAECTNGAVKTNNNKLIKNIKRDNSLLNGLKNDELVNVYYIINKHKINVNNNLNKLLLSKLISNFGDLNTINKLKLLNSLYLNNNNSINFKNNFNVNNVNSISKNLFNSDTTTDNSELLQSLNNENNSKKRRNLVIEYIKTYFLNHLEDLNNIRYLCNFIFYISSTVNNFTLSNYKLLVQRLNALLVNSTNKYSSNTAIGDDVIRVEGIIQLLWSLQKNNIYHNQLLNNLNQTFEEILNSGLGCVTLGHISLYCNSLLYFNKLGNDTLKSVVSYIKSNSLLDNVKDGDFIKLVNIVWCICINDSNNIESQVPTVTELLERVDWDKFKSLSSFKDLRKMNQVLTIVGDHLNSGNSGLGPLPSDLINLIIQSCSNNIDYKLNSKTQDKFRRILQNLNISFKSEHVINNDIVVDFLILDNPDEAEMVSHDSEQDRRNCNVVIEIDGPYHYNILLDEQSCDGEGIIRYGNINLRLNGKTIYRNNILSKLGYKLVSIPWFVIHQYNNDNVYNYVKDVLKQYNVNFKP</sequence>
<dbReference type="AlphaFoldDB" id="A0A3B0MF25"/>
<dbReference type="Gene3D" id="3.40.960.10">
    <property type="entry name" value="VSR Endonuclease"/>
    <property type="match status" value="1"/>
</dbReference>
<feature type="domain" description="RAP" evidence="1">
    <location>
        <begin position="450"/>
        <end position="524"/>
    </location>
</feature>
<accession>A0A3B0MF25</accession>
<evidence type="ECO:0000313" key="2">
    <source>
        <dbReference type="EMBL" id="SVP88527.1"/>
    </source>
</evidence>
<proteinExistence type="predicted"/>